<gene>
    <name evidence="1" type="ORF">A2W32_01110</name>
</gene>
<proteinExistence type="predicted"/>
<reference evidence="1 2" key="1">
    <citation type="journal article" date="2016" name="Nat. Commun.">
        <title>Thousands of microbial genomes shed light on interconnected biogeochemical processes in an aquifer system.</title>
        <authorList>
            <person name="Anantharaman K."/>
            <person name="Brown C.T."/>
            <person name="Hug L.A."/>
            <person name="Sharon I."/>
            <person name="Castelle C.J."/>
            <person name="Probst A.J."/>
            <person name="Thomas B.C."/>
            <person name="Singh A."/>
            <person name="Wilkins M.J."/>
            <person name="Karaoz U."/>
            <person name="Brodie E.L."/>
            <person name="Williams K.H."/>
            <person name="Hubbard S.S."/>
            <person name="Banfield J.F."/>
        </authorList>
    </citation>
    <scope>NUCLEOTIDE SEQUENCE [LARGE SCALE GENOMIC DNA]</scope>
</reference>
<protein>
    <submittedName>
        <fullName evidence="1">Uncharacterized protein</fullName>
    </submittedName>
</protein>
<dbReference type="EMBL" id="MEUT01000021">
    <property type="protein sequence ID" value="OGC51408.1"/>
    <property type="molecule type" value="Genomic_DNA"/>
</dbReference>
<evidence type="ECO:0000313" key="1">
    <source>
        <dbReference type="EMBL" id="OGC51408.1"/>
    </source>
</evidence>
<accession>A0A1F4V2K4</accession>
<sequence length="112" mass="11774">MEEIAATVGYDIRSAGAVPSAAPISESETRARTVLEQKLSFLELLGGAEIRTAVEKGDMGGVIEAMYKGMNPLVTRLNQLDTLLQSKGPGGTLKASEVEALLGIKRAGQSEL</sequence>
<name>A0A1F4V2K4_UNCKA</name>
<evidence type="ECO:0000313" key="2">
    <source>
        <dbReference type="Proteomes" id="UP000177371"/>
    </source>
</evidence>
<organism evidence="1 2">
    <name type="scientific">candidate division WWE3 bacterium RBG_16_37_10</name>
    <dbReference type="NCBI Taxonomy" id="1802610"/>
    <lineage>
        <taxon>Bacteria</taxon>
        <taxon>Katanobacteria</taxon>
    </lineage>
</organism>
<comment type="caution">
    <text evidence="1">The sequence shown here is derived from an EMBL/GenBank/DDBJ whole genome shotgun (WGS) entry which is preliminary data.</text>
</comment>
<dbReference type="AlphaFoldDB" id="A0A1F4V2K4"/>
<dbReference type="Proteomes" id="UP000177371">
    <property type="component" value="Unassembled WGS sequence"/>
</dbReference>